<keyword evidence="5" id="KW-1185">Reference proteome</keyword>
<name>A0AAW9NM03_9BACI</name>
<comment type="caution">
    <text evidence="4">The sequence shown here is derived from an EMBL/GenBank/DDBJ whole genome shotgun (WGS) entry which is preliminary data.</text>
</comment>
<evidence type="ECO:0000313" key="4">
    <source>
        <dbReference type="EMBL" id="MEC0276593.1"/>
    </source>
</evidence>
<dbReference type="AlphaFoldDB" id="A0AAW9NM03"/>
<dbReference type="EMBL" id="JARNBH010000036">
    <property type="protein sequence ID" value="MEC0276593.1"/>
    <property type="molecule type" value="Genomic_DNA"/>
</dbReference>
<dbReference type="InterPro" id="IPR012610">
    <property type="entry name" value="SASP_SspH"/>
</dbReference>
<dbReference type="GO" id="GO:0042601">
    <property type="term" value="C:endospore-forming forespore"/>
    <property type="evidence" value="ECO:0007669"/>
    <property type="project" value="InterPro"/>
</dbReference>
<proteinExistence type="inferred from homology"/>
<dbReference type="GO" id="GO:0030436">
    <property type="term" value="P:asexual sporulation"/>
    <property type="evidence" value="ECO:0007669"/>
    <property type="project" value="InterPro"/>
</dbReference>
<keyword evidence="3" id="KW-0749">Sporulation</keyword>
<evidence type="ECO:0000256" key="3">
    <source>
        <dbReference type="ARBA" id="ARBA00022969"/>
    </source>
</evidence>
<accession>A0AAW9NM03</accession>
<organism evidence="4 5">
    <name type="scientific">Peribacillus castrilensis</name>
    <dbReference type="NCBI Taxonomy" id="2897690"/>
    <lineage>
        <taxon>Bacteria</taxon>
        <taxon>Bacillati</taxon>
        <taxon>Bacillota</taxon>
        <taxon>Bacilli</taxon>
        <taxon>Bacillales</taxon>
        <taxon>Bacillaceae</taxon>
        <taxon>Peribacillus</taxon>
    </lineage>
</organism>
<reference evidence="4 5" key="1">
    <citation type="submission" date="2023-03" db="EMBL/GenBank/DDBJ databases">
        <title>Bacillus Genome Sequencing.</title>
        <authorList>
            <person name="Dunlap C."/>
        </authorList>
    </citation>
    <scope>NUCLEOTIDE SEQUENCE [LARGE SCALE GENOMIC DNA]</scope>
    <source>
        <strain evidence="4 5">B-41290</strain>
    </source>
</reference>
<evidence type="ECO:0000313" key="5">
    <source>
        <dbReference type="Proteomes" id="UP001307168"/>
    </source>
</evidence>
<evidence type="ECO:0000256" key="2">
    <source>
        <dbReference type="ARBA" id="ARBA00006573"/>
    </source>
</evidence>
<dbReference type="Pfam" id="PF08141">
    <property type="entry name" value="SspH"/>
    <property type="match status" value="1"/>
</dbReference>
<dbReference type="Proteomes" id="UP001307168">
    <property type="component" value="Unassembled WGS sequence"/>
</dbReference>
<gene>
    <name evidence="4" type="ORF">P4706_26645</name>
</gene>
<comment type="subcellular location">
    <subcellularLocation>
        <location evidence="1">Spore core</location>
    </subcellularLocation>
</comment>
<dbReference type="RefSeq" id="WP_367408221.1">
    <property type="nucleotide sequence ID" value="NZ_JARNBH010000036.1"/>
</dbReference>
<sequence length="101" mass="11888">MINVTCNEESIHIEYVDEQNGTGTIHSLVNLVKKRVCNRLKRTVICQYFLVTLINFHLRVWFHVSLSSLTIFLNNLSPCLSLHYTAFADSWLYPYSSQYWE</sequence>
<comment type="similarity">
    <text evidence="2">Belongs to the SspH family.</text>
</comment>
<protein>
    <submittedName>
        <fullName evidence="4">Small, acid-soluble spore protein, H family</fullName>
    </submittedName>
</protein>
<dbReference type="GO" id="GO:0030435">
    <property type="term" value="P:sporulation resulting in formation of a cellular spore"/>
    <property type="evidence" value="ECO:0007669"/>
    <property type="project" value="UniProtKB-KW"/>
</dbReference>
<evidence type="ECO:0000256" key="1">
    <source>
        <dbReference type="ARBA" id="ARBA00004288"/>
    </source>
</evidence>